<dbReference type="SUPFAM" id="SSF52540">
    <property type="entry name" value="P-loop containing nucleoside triphosphate hydrolases"/>
    <property type="match status" value="1"/>
</dbReference>
<dbReference type="EMBL" id="LT796768">
    <property type="protein sequence ID" value="SKB05466.1"/>
    <property type="molecule type" value="Genomic_DNA"/>
</dbReference>
<dbReference type="CDD" id="cd03257">
    <property type="entry name" value="ABC_NikE_OppD_transporters"/>
    <property type="match status" value="1"/>
</dbReference>
<reference evidence="7" key="1">
    <citation type="submission" date="2017-02" db="EMBL/GenBank/DDBJ databases">
        <authorList>
            <person name="Varghese N."/>
            <person name="Submissions S."/>
        </authorList>
    </citation>
    <scope>NUCLEOTIDE SEQUENCE [LARGE SCALE GENOMIC DNA]</scope>
    <source>
        <strain evidence="7">9H-4</strain>
    </source>
</reference>
<keyword evidence="2" id="KW-0813">Transport</keyword>
<evidence type="ECO:0000313" key="6">
    <source>
        <dbReference type="EMBL" id="SKB05466.1"/>
    </source>
</evidence>
<evidence type="ECO:0000256" key="2">
    <source>
        <dbReference type="ARBA" id="ARBA00022448"/>
    </source>
</evidence>
<accession>A0A1T4YUT2</accession>
<dbReference type="PANTHER" id="PTHR43776:SF7">
    <property type="entry name" value="D,D-DIPEPTIDE TRANSPORT ATP-BINDING PROTEIN DDPF-RELATED"/>
    <property type="match status" value="1"/>
</dbReference>
<dbReference type="Pfam" id="PF00005">
    <property type="entry name" value="ABC_tran"/>
    <property type="match status" value="1"/>
</dbReference>
<evidence type="ECO:0000259" key="5">
    <source>
        <dbReference type="PROSITE" id="PS50893"/>
    </source>
</evidence>
<dbReference type="InterPro" id="IPR003593">
    <property type="entry name" value="AAA+_ATPase"/>
</dbReference>
<dbReference type="InterPro" id="IPR027417">
    <property type="entry name" value="P-loop_NTPase"/>
</dbReference>
<dbReference type="InterPro" id="IPR017871">
    <property type="entry name" value="ABC_transporter-like_CS"/>
</dbReference>
<gene>
    <name evidence="6" type="ORF">SAMN06295964_0948</name>
</gene>
<dbReference type="OrthoDB" id="5357528at2"/>
<dbReference type="InterPro" id="IPR003439">
    <property type="entry name" value="ABC_transporter-like_ATP-bd"/>
</dbReference>
<dbReference type="Gene3D" id="3.40.50.300">
    <property type="entry name" value="P-loop containing nucleotide triphosphate hydrolases"/>
    <property type="match status" value="1"/>
</dbReference>
<dbReference type="AlphaFoldDB" id="A0A1T4YUT2"/>
<dbReference type="PROSITE" id="PS50893">
    <property type="entry name" value="ABC_TRANSPORTER_2"/>
    <property type="match status" value="1"/>
</dbReference>
<dbReference type="GO" id="GO:0055085">
    <property type="term" value="P:transmembrane transport"/>
    <property type="evidence" value="ECO:0007669"/>
    <property type="project" value="UniProtKB-ARBA"/>
</dbReference>
<evidence type="ECO:0000256" key="1">
    <source>
        <dbReference type="ARBA" id="ARBA00005417"/>
    </source>
</evidence>
<evidence type="ECO:0000256" key="4">
    <source>
        <dbReference type="ARBA" id="ARBA00022840"/>
    </source>
</evidence>
<dbReference type="GO" id="GO:0005524">
    <property type="term" value="F:ATP binding"/>
    <property type="evidence" value="ECO:0007669"/>
    <property type="project" value="UniProtKB-KW"/>
</dbReference>
<proteinExistence type="inferred from homology"/>
<keyword evidence="7" id="KW-1185">Reference proteome</keyword>
<dbReference type="InterPro" id="IPR050319">
    <property type="entry name" value="ABC_transp_ATP-bind"/>
</dbReference>
<dbReference type="STRING" id="1736691.SAMN06295964_0948"/>
<dbReference type="RefSeq" id="WP_078699084.1">
    <property type="nucleotide sequence ID" value="NZ_LT796768.1"/>
</dbReference>
<comment type="similarity">
    <text evidence="1">Belongs to the ABC transporter superfamily.</text>
</comment>
<protein>
    <submittedName>
        <fullName evidence="6">ABC transporter</fullName>
    </submittedName>
</protein>
<dbReference type="PROSITE" id="PS00211">
    <property type="entry name" value="ABC_TRANSPORTER_1"/>
    <property type="match status" value="1"/>
</dbReference>
<dbReference type="GO" id="GO:0016887">
    <property type="term" value="F:ATP hydrolysis activity"/>
    <property type="evidence" value="ECO:0007669"/>
    <property type="project" value="InterPro"/>
</dbReference>
<name>A0A1T4YUT2_9ACTN</name>
<dbReference type="Proteomes" id="UP000191040">
    <property type="component" value="Chromosome I"/>
</dbReference>
<dbReference type="PANTHER" id="PTHR43776">
    <property type="entry name" value="TRANSPORT ATP-BINDING PROTEIN"/>
    <property type="match status" value="1"/>
</dbReference>
<evidence type="ECO:0000313" key="7">
    <source>
        <dbReference type="Proteomes" id="UP000191040"/>
    </source>
</evidence>
<feature type="domain" description="ABC transporter" evidence="5">
    <location>
        <begin position="2"/>
        <end position="246"/>
    </location>
</feature>
<keyword evidence="4" id="KW-0067">ATP-binding</keyword>
<keyword evidence="3" id="KW-0547">Nucleotide-binding</keyword>
<sequence>MLELENVEVTYPGPPPFTAVKGINLTVPTGSTVGLVGESGSGKSSIARAAIGLTPVTKGRILLDGADVTNPKGKALRLLRGKAQLVFQDPHASLNPRMEIAMAVQEAVSVATGKRITSQSCAVTALDLLDKVGVPKAAMRRYPHQLSGGQLQRVSIARALALEPSLMILDEVTASLDVSVQARILNLLRQLQRELDVSMLYISHDLSVIRYLADHVYVMRHGEMVEAGTADAVFDSPQQEYTKALLSAVPTLGGSRWRARHEPVAAH</sequence>
<organism evidence="6 7">
    <name type="scientific">Aeromicrobium choanae</name>
    <dbReference type="NCBI Taxonomy" id="1736691"/>
    <lineage>
        <taxon>Bacteria</taxon>
        <taxon>Bacillati</taxon>
        <taxon>Actinomycetota</taxon>
        <taxon>Actinomycetes</taxon>
        <taxon>Propionibacteriales</taxon>
        <taxon>Nocardioidaceae</taxon>
        <taxon>Aeromicrobium</taxon>
    </lineage>
</organism>
<dbReference type="SMART" id="SM00382">
    <property type="entry name" value="AAA"/>
    <property type="match status" value="1"/>
</dbReference>
<evidence type="ECO:0000256" key="3">
    <source>
        <dbReference type="ARBA" id="ARBA00022741"/>
    </source>
</evidence>